<dbReference type="InterPro" id="IPR050364">
    <property type="entry name" value="Cytochrome_P450_fung"/>
</dbReference>
<evidence type="ECO:0000256" key="6">
    <source>
        <dbReference type="ARBA" id="ARBA00023002"/>
    </source>
</evidence>
<dbReference type="PANTHER" id="PTHR46300:SF7">
    <property type="entry name" value="P450, PUTATIVE (EUROFUNG)-RELATED"/>
    <property type="match status" value="1"/>
</dbReference>
<organism evidence="9 10">
    <name type="scientific">Moniliophthora roreri</name>
    <name type="common">Frosty pod rot fungus</name>
    <name type="synonym">Monilia roreri</name>
    <dbReference type="NCBI Taxonomy" id="221103"/>
    <lineage>
        <taxon>Eukaryota</taxon>
        <taxon>Fungi</taxon>
        <taxon>Dikarya</taxon>
        <taxon>Basidiomycota</taxon>
        <taxon>Agaricomycotina</taxon>
        <taxon>Agaricomycetes</taxon>
        <taxon>Agaricomycetidae</taxon>
        <taxon>Agaricales</taxon>
        <taxon>Marasmiineae</taxon>
        <taxon>Marasmiaceae</taxon>
        <taxon>Moniliophthora</taxon>
    </lineage>
</organism>
<keyword evidence="5" id="KW-0479">Metal-binding</keyword>
<dbReference type="Pfam" id="PF00067">
    <property type="entry name" value="p450"/>
    <property type="match status" value="1"/>
</dbReference>
<protein>
    <recommendedName>
        <fullName evidence="11">Cytochrome P450</fullName>
    </recommendedName>
</protein>
<comment type="pathway">
    <text evidence="2">Secondary metabolite biosynthesis.</text>
</comment>
<dbReference type="PRINTS" id="PR00463">
    <property type="entry name" value="EP450I"/>
</dbReference>
<dbReference type="Gene3D" id="1.10.630.10">
    <property type="entry name" value="Cytochrome P450"/>
    <property type="match status" value="1"/>
</dbReference>
<evidence type="ECO:0000256" key="4">
    <source>
        <dbReference type="ARBA" id="ARBA00022617"/>
    </source>
</evidence>
<name>A0A0W0FKY2_MONRR</name>
<dbReference type="eggNOG" id="KOG0156">
    <property type="taxonomic scope" value="Eukaryota"/>
</dbReference>
<dbReference type="InterPro" id="IPR001128">
    <property type="entry name" value="Cyt_P450"/>
</dbReference>
<dbReference type="PANTHER" id="PTHR46300">
    <property type="entry name" value="P450, PUTATIVE (EUROFUNG)-RELATED-RELATED"/>
    <property type="match status" value="1"/>
</dbReference>
<dbReference type="InterPro" id="IPR036396">
    <property type="entry name" value="Cyt_P450_sf"/>
</dbReference>
<comment type="similarity">
    <text evidence="3">Belongs to the cytochrome P450 family.</text>
</comment>
<dbReference type="EMBL" id="LATX01001871">
    <property type="protein sequence ID" value="KTB36953.1"/>
    <property type="molecule type" value="Genomic_DNA"/>
</dbReference>
<comment type="caution">
    <text evidence="9">The sequence shown here is derived from an EMBL/GenBank/DDBJ whole genome shotgun (WGS) entry which is preliminary data.</text>
</comment>
<evidence type="ECO:0000256" key="8">
    <source>
        <dbReference type="ARBA" id="ARBA00023033"/>
    </source>
</evidence>
<keyword evidence="4" id="KW-0349">Heme</keyword>
<reference evidence="9 10" key="1">
    <citation type="submission" date="2015-12" db="EMBL/GenBank/DDBJ databases">
        <title>Draft genome sequence of Moniliophthora roreri, the causal agent of frosty pod rot of cacao.</title>
        <authorList>
            <person name="Aime M.C."/>
            <person name="Diaz-Valderrama J.R."/>
            <person name="Kijpornyongpan T."/>
            <person name="Phillips-Mora W."/>
        </authorList>
    </citation>
    <scope>NUCLEOTIDE SEQUENCE [LARGE SCALE GENOMIC DNA]</scope>
    <source>
        <strain evidence="9 10">MCA 2952</strain>
    </source>
</reference>
<dbReference type="GO" id="GO:0004497">
    <property type="term" value="F:monooxygenase activity"/>
    <property type="evidence" value="ECO:0007669"/>
    <property type="project" value="UniProtKB-KW"/>
</dbReference>
<dbReference type="InterPro" id="IPR002401">
    <property type="entry name" value="Cyt_P450_E_grp-I"/>
</dbReference>
<evidence type="ECO:0000313" key="10">
    <source>
        <dbReference type="Proteomes" id="UP000054988"/>
    </source>
</evidence>
<evidence type="ECO:0000256" key="2">
    <source>
        <dbReference type="ARBA" id="ARBA00005179"/>
    </source>
</evidence>
<dbReference type="GO" id="GO:0016705">
    <property type="term" value="F:oxidoreductase activity, acting on paired donors, with incorporation or reduction of molecular oxygen"/>
    <property type="evidence" value="ECO:0007669"/>
    <property type="project" value="InterPro"/>
</dbReference>
<proteinExistence type="inferred from homology"/>
<dbReference type="GO" id="GO:0020037">
    <property type="term" value="F:heme binding"/>
    <property type="evidence" value="ECO:0007669"/>
    <property type="project" value="InterPro"/>
</dbReference>
<evidence type="ECO:0008006" key="11">
    <source>
        <dbReference type="Google" id="ProtNLM"/>
    </source>
</evidence>
<dbReference type="AlphaFoldDB" id="A0A0W0FKY2"/>
<evidence type="ECO:0000256" key="3">
    <source>
        <dbReference type="ARBA" id="ARBA00010617"/>
    </source>
</evidence>
<evidence type="ECO:0000256" key="1">
    <source>
        <dbReference type="ARBA" id="ARBA00001971"/>
    </source>
</evidence>
<keyword evidence="6" id="KW-0560">Oxidoreductase</keyword>
<dbReference type="Proteomes" id="UP000054988">
    <property type="component" value="Unassembled WGS sequence"/>
</dbReference>
<keyword evidence="8" id="KW-0503">Monooxygenase</keyword>
<dbReference type="GO" id="GO:0005506">
    <property type="term" value="F:iron ion binding"/>
    <property type="evidence" value="ECO:0007669"/>
    <property type="project" value="InterPro"/>
</dbReference>
<comment type="cofactor">
    <cofactor evidence="1">
        <name>heme</name>
        <dbReference type="ChEBI" id="CHEBI:30413"/>
    </cofactor>
</comment>
<accession>A0A0W0FKY2</accession>
<evidence type="ECO:0000256" key="5">
    <source>
        <dbReference type="ARBA" id="ARBA00022723"/>
    </source>
</evidence>
<dbReference type="SUPFAM" id="SSF48264">
    <property type="entry name" value="Cytochrome P450"/>
    <property type="match status" value="1"/>
</dbReference>
<dbReference type="CDD" id="cd11065">
    <property type="entry name" value="CYP64-like"/>
    <property type="match status" value="1"/>
</dbReference>
<sequence length="536" mass="59854">MAVYDILFCLDIILASVGLAILRQLFSTQRPQQRISHPPGPPGYPIIGNVLDMPSEKEWLTFAQWGDTYGDICSVTVFGQTLVILNSSKAASDMLDKKSSIYSDRPVLQMGGELVGWKNTLVLLPYGDRFRRYRKLFHGLIGSHATMKQYHPASELETKKFLRRVLKTPSELQSHIRKTTGTVILRISHGYEVKESDDPFIQLADLATEQFSLATSPGQFLVDVVPALRHLPDWFPGAGFKRTAKVWASTLLDMVEQPHNFVKQQIAAGTATPSFSSCLLESKELDDEEEFDLKWSAASLYSGAADTTVSAIYAFFLSMALYPEALKKAQAEIDAVIGNDRLPTFADRERLPYIDAMVKEVFRWNSVAPLAVPHRAMQDDVHEGYFIPKGSLVIPNIWKLTHDPRTYANPMDFNPDRFLANYDRQPEPDPRELCFGFGRRYASAFLCGMFKIETSRHVLSESICPGIHLADASVFVSCAMSLAVFDIAKCVENGIVIEPVNDRTTGTISHPKPFKCSIKPRSPKAVALIQDEDAAI</sequence>
<gene>
    <name evidence="9" type="ORF">WG66_10409</name>
</gene>
<evidence type="ECO:0000256" key="7">
    <source>
        <dbReference type="ARBA" id="ARBA00023004"/>
    </source>
</evidence>
<evidence type="ECO:0000313" key="9">
    <source>
        <dbReference type="EMBL" id="KTB36953.1"/>
    </source>
</evidence>
<keyword evidence="7" id="KW-0408">Iron</keyword>